<comment type="caution">
    <text evidence="2">The sequence shown here is derived from an EMBL/GenBank/DDBJ whole genome shotgun (WGS) entry which is preliminary data.</text>
</comment>
<accession>A0ABQ6Y6B7</accession>
<dbReference type="GO" id="GO:0003964">
    <property type="term" value="F:RNA-directed DNA polymerase activity"/>
    <property type="evidence" value="ECO:0007669"/>
    <property type="project" value="UniProtKB-KW"/>
</dbReference>
<keyword evidence="3" id="KW-1185">Reference proteome</keyword>
<keyword evidence="2" id="KW-0695">RNA-directed DNA polymerase</keyword>
<dbReference type="Proteomes" id="UP000771797">
    <property type="component" value="Unassembled WGS sequence"/>
</dbReference>
<protein>
    <submittedName>
        <fullName evidence="2">Reverse transcriptase</fullName>
    </submittedName>
</protein>
<keyword evidence="2" id="KW-0808">Transferase</keyword>
<sequence length="54" mass="5864">MATRTTTTRTTRSALAPSADLKPAQGPADFSFEELAQAYFDCRRAKRASRSALA</sequence>
<proteinExistence type="predicted"/>
<feature type="region of interest" description="Disordered" evidence="1">
    <location>
        <begin position="1"/>
        <end position="26"/>
    </location>
</feature>
<feature type="compositionally biased region" description="Low complexity" evidence="1">
    <location>
        <begin position="1"/>
        <end position="12"/>
    </location>
</feature>
<evidence type="ECO:0000313" key="3">
    <source>
        <dbReference type="Proteomes" id="UP000771797"/>
    </source>
</evidence>
<evidence type="ECO:0000256" key="1">
    <source>
        <dbReference type="SAM" id="MobiDB-lite"/>
    </source>
</evidence>
<dbReference type="EMBL" id="AQPF01000023">
    <property type="protein sequence ID" value="KAF0804893.1"/>
    <property type="molecule type" value="Genomic_DNA"/>
</dbReference>
<evidence type="ECO:0000313" key="2">
    <source>
        <dbReference type="EMBL" id="KAF0804893.1"/>
    </source>
</evidence>
<keyword evidence="2" id="KW-0548">Nucleotidyltransferase</keyword>
<feature type="non-terminal residue" evidence="2">
    <location>
        <position position="54"/>
    </location>
</feature>
<name>A0ABQ6Y6B7_9GAMM</name>
<organism evidence="2 3">
    <name type="scientific">Alcanivorax xiamenensis</name>
    <dbReference type="NCBI Taxonomy" id="1177156"/>
    <lineage>
        <taxon>Bacteria</taxon>
        <taxon>Pseudomonadati</taxon>
        <taxon>Pseudomonadota</taxon>
        <taxon>Gammaproteobacteria</taxon>
        <taxon>Oceanospirillales</taxon>
        <taxon>Alcanivoracaceae</taxon>
        <taxon>Alcanivorax</taxon>
    </lineage>
</organism>
<gene>
    <name evidence="2" type="ORF">A6D6_02657</name>
</gene>
<reference evidence="2 3" key="1">
    <citation type="submission" date="2012-09" db="EMBL/GenBank/DDBJ databases">
        <title>Genome Sequence of alkane-degrading Bacterium Alcanivorax sp. 6-D-6.</title>
        <authorList>
            <person name="Lai Q."/>
            <person name="Shao Z."/>
        </authorList>
    </citation>
    <scope>NUCLEOTIDE SEQUENCE [LARGE SCALE GENOMIC DNA]</scope>
    <source>
        <strain evidence="2 3">6-D-6</strain>
    </source>
</reference>